<organism evidence="2 3">
    <name type="scientific">Gordonia polyisoprenivorans</name>
    <dbReference type="NCBI Taxonomy" id="84595"/>
    <lineage>
        <taxon>Bacteria</taxon>
        <taxon>Bacillati</taxon>
        <taxon>Actinomycetota</taxon>
        <taxon>Actinomycetes</taxon>
        <taxon>Mycobacteriales</taxon>
        <taxon>Gordoniaceae</taxon>
        <taxon>Gordonia</taxon>
    </lineage>
</organism>
<dbReference type="AlphaFoldDB" id="A0A846WGJ4"/>
<evidence type="ECO:0008006" key="4">
    <source>
        <dbReference type="Google" id="ProtNLM"/>
    </source>
</evidence>
<keyword evidence="1" id="KW-0732">Signal</keyword>
<dbReference type="InterPro" id="IPR006311">
    <property type="entry name" value="TAT_signal"/>
</dbReference>
<dbReference type="RefSeq" id="WP_006372389.1">
    <property type="nucleotide sequence ID" value="NZ_JAAXPC010000001.1"/>
</dbReference>
<sequence>MRSITTTARRRVAAALVAMTVAGGTTVALAPAASAAPPTASGIHRVDELGDLSYQALFAVGVQVYEYAGVIRENNPYNPPLFYTVLRRLHTPTQGTPGSRRYGFLGAALPETFAMYPSAGGPAVLAQPGGIFGVNPRTLTLTPNSHLSQCLNYPVGSIGPLTGGGALVTAACFA</sequence>
<gene>
    <name evidence="2" type="ORF">HGA05_00440</name>
</gene>
<name>A0A846WGJ4_9ACTN</name>
<evidence type="ECO:0000256" key="1">
    <source>
        <dbReference type="SAM" id="SignalP"/>
    </source>
</evidence>
<accession>A0A846WGJ4</accession>
<reference evidence="2 3" key="1">
    <citation type="submission" date="2020-04" db="EMBL/GenBank/DDBJ databases">
        <title>MicrobeNet Type strains.</title>
        <authorList>
            <person name="Nicholson A.C."/>
        </authorList>
    </citation>
    <scope>NUCLEOTIDE SEQUENCE [LARGE SCALE GENOMIC DNA]</scope>
    <source>
        <strain evidence="2 3">ATCC BAA-14</strain>
    </source>
</reference>
<feature type="chain" id="PRO_5038690930" description="Secreted protein" evidence="1">
    <location>
        <begin position="31"/>
        <end position="174"/>
    </location>
</feature>
<evidence type="ECO:0000313" key="2">
    <source>
        <dbReference type="EMBL" id="NKY00047.1"/>
    </source>
</evidence>
<protein>
    <recommendedName>
        <fullName evidence="4">Secreted protein</fullName>
    </recommendedName>
</protein>
<comment type="caution">
    <text evidence="2">The sequence shown here is derived from an EMBL/GenBank/DDBJ whole genome shotgun (WGS) entry which is preliminary data.</text>
</comment>
<dbReference type="PROSITE" id="PS51318">
    <property type="entry name" value="TAT"/>
    <property type="match status" value="1"/>
</dbReference>
<proteinExistence type="predicted"/>
<dbReference type="Proteomes" id="UP000563898">
    <property type="component" value="Unassembled WGS sequence"/>
</dbReference>
<evidence type="ECO:0000313" key="3">
    <source>
        <dbReference type="Proteomes" id="UP000563898"/>
    </source>
</evidence>
<feature type="signal peptide" evidence="1">
    <location>
        <begin position="1"/>
        <end position="30"/>
    </location>
</feature>
<dbReference type="EMBL" id="JAAXPC010000001">
    <property type="protein sequence ID" value="NKY00047.1"/>
    <property type="molecule type" value="Genomic_DNA"/>
</dbReference>